<dbReference type="RefSeq" id="WP_345149139.1">
    <property type="nucleotide sequence ID" value="NZ_BAABEO010000008.1"/>
</dbReference>
<evidence type="ECO:0000313" key="2">
    <source>
        <dbReference type="Proteomes" id="UP001500752"/>
    </source>
</evidence>
<organism evidence="1 2">
    <name type="scientific">Arthrobacter ginkgonis</name>
    <dbReference type="NCBI Taxonomy" id="1630594"/>
    <lineage>
        <taxon>Bacteria</taxon>
        <taxon>Bacillati</taxon>
        <taxon>Actinomycetota</taxon>
        <taxon>Actinomycetes</taxon>
        <taxon>Micrococcales</taxon>
        <taxon>Micrococcaceae</taxon>
        <taxon>Arthrobacter</taxon>
    </lineage>
</organism>
<dbReference type="InterPro" id="IPR049790">
    <property type="entry name" value="Rv3655c/TadE"/>
</dbReference>
<protein>
    <submittedName>
        <fullName evidence="1">TadE family type IV pilus minor pilin</fullName>
    </submittedName>
</protein>
<evidence type="ECO:0000313" key="1">
    <source>
        <dbReference type="EMBL" id="GAA3674809.1"/>
    </source>
</evidence>
<gene>
    <name evidence="1" type="ORF">GCM10023081_11530</name>
</gene>
<dbReference type="NCBIfam" id="NF041390">
    <property type="entry name" value="TadE_Rv3655c"/>
    <property type="match status" value="1"/>
</dbReference>
<comment type="caution">
    <text evidence="1">The sequence shown here is derived from an EMBL/GenBank/DDBJ whole genome shotgun (WGS) entry which is preliminary data.</text>
</comment>
<reference evidence="2" key="1">
    <citation type="journal article" date="2019" name="Int. J. Syst. Evol. Microbiol.">
        <title>The Global Catalogue of Microorganisms (GCM) 10K type strain sequencing project: providing services to taxonomists for standard genome sequencing and annotation.</title>
        <authorList>
            <consortium name="The Broad Institute Genomics Platform"/>
            <consortium name="The Broad Institute Genome Sequencing Center for Infectious Disease"/>
            <person name="Wu L."/>
            <person name="Ma J."/>
        </authorList>
    </citation>
    <scope>NUCLEOTIDE SEQUENCE [LARGE SCALE GENOMIC DNA]</scope>
    <source>
        <strain evidence="2">JCM 30742</strain>
    </source>
</reference>
<proteinExistence type="predicted"/>
<keyword evidence="2" id="KW-1185">Reference proteome</keyword>
<name>A0ABP7C2X5_9MICC</name>
<dbReference type="Proteomes" id="UP001500752">
    <property type="component" value="Unassembled WGS sequence"/>
</dbReference>
<accession>A0ABP7C2X5</accession>
<sequence length="116" mass="11592">MGESRQRGSSTAEVAVLLPGIALLVALAVGAGAVGATQVRLEQAARAAARELARGEDASVAHRTARRLAGDEANVGIGASEGFRTVRVSVGIDLPLLGGGAGFALTAEASARSEQE</sequence>
<dbReference type="EMBL" id="BAABEO010000008">
    <property type="protein sequence ID" value="GAA3674809.1"/>
    <property type="molecule type" value="Genomic_DNA"/>
</dbReference>